<dbReference type="CDD" id="cd07905">
    <property type="entry name" value="Adenylation_DNA_ligase_LigC"/>
    <property type="match status" value="1"/>
</dbReference>
<dbReference type="CDD" id="cd07970">
    <property type="entry name" value="OBF_DNA_ligase_LigC"/>
    <property type="match status" value="1"/>
</dbReference>
<feature type="domain" description="ATP-dependent DNA ligase family profile" evidence="5">
    <location>
        <begin position="117"/>
        <end position="239"/>
    </location>
</feature>
<dbReference type="GO" id="GO:0003910">
    <property type="term" value="F:DNA ligase (ATP) activity"/>
    <property type="evidence" value="ECO:0007669"/>
    <property type="project" value="UniProtKB-EC"/>
</dbReference>
<dbReference type="InterPro" id="IPR012310">
    <property type="entry name" value="DNA_ligase_ATP-dep_cent"/>
</dbReference>
<dbReference type="PANTHER" id="PTHR45674">
    <property type="entry name" value="DNA LIGASE 1/3 FAMILY MEMBER"/>
    <property type="match status" value="1"/>
</dbReference>
<evidence type="ECO:0000313" key="7">
    <source>
        <dbReference type="Proteomes" id="UP000228758"/>
    </source>
</evidence>
<evidence type="ECO:0000256" key="3">
    <source>
        <dbReference type="ARBA" id="ARBA00022598"/>
    </source>
</evidence>
<dbReference type="EMBL" id="PGFF01000001">
    <property type="protein sequence ID" value="PJJ73190.1"/>
    <property type="molecule type" value="Genomic_DNA"/>
</dbReference>
<dbReference type="SUPFAM" id="SSF50249">
    <property type="entry name" value="Nucleic acid-binding proteins"/>
    <property type="match status" value="1"/>
</dbReference>
<sequence length="352" mass="39300">MGQDVRMITPVPLPLDPMLAKSVPALPDGEGFSFEPKWDGFRAIVYFDGTDVEIGSRGSKTLTRYFPELVRALAEQLPGACVLDGEVVVRSGERGAERLDWEALSQRIHPAETRIRLLAEQTPASFIAFDLLAVGEDSWLDRPFGERRAELERVVAQAEAPVHLTRTTTDAEVAGRWFVEFEGAGLDGVVAKRLDGVYAPGKRTMLKIKHARTADVVVTGYRVHKSGVGVGSLLVGLYGDDGVLRNVGGISAFTDKRRKELVDELEPLVELDENGDRVTGEGERNRFSSSKDTSFVVLRPERVVEVRYDQMEGDRFRHTVQFERWRPDRDARSCGFEQLEVPVAYDLEDVLR</sequence>
<comment type="catalytic activity">
    <reaction evidence="4">
        <text>ATP + (deoxyribonucleotide)n-3'-hydroxyl + 5'-phospho-(deoxyribonucleotide)m = (deoxyribonucleotide)n+m + AMP + diphosphate.</text>
        <dbReference type="EC" id="6.5.1.1"/>
    </reaction>
</comment>
<evidence type="ECO:0000256" key="4">
    <source>
        <dbReference type="ARBA" id="ARBA00034003"/>
    </source>
</evidence>
<name>A0A2M9CMR7_9MICO</name>
<dbReference type="GO" id="GO:0005524">
    <property type="term" value="F:ATP binding"/>
    <property type="evidence" value="ECO:0007669"/>
    <property type="project" value="InterPro"/>
</dbReference>
<comment type="caution">
    <text evidence="6">The sequence shown here is derived from an EMBL/GenBank/DDBJ whole genome shotgun (WGS) entry which is preliminary data.</text>
</comment>
<dbReference type="InterPro" id="IPR012309">
    <property type="entry name" value="DNA_ligase_ATP-dep_C"/>
</dbReference>
<dbReference type="Gene3D" id="2.40.50.140">
    <property type="entry name" value="Nucleic acid-binding proteins"/>
    <property type="match status" value="1"/>
</dbReference>
<comment type="similarity">
    <text evidence="1">Belongs to the ATP-dependent DNA ligase family.</text>
</comment>
<evidence type="ECO:0000313" key="6">
    <source>
        <dbReference type="EMBL" id="PJJ73190.1"/>
    </source>
</evidence>
<dbReference type="Pfam" id="PF01068">
    <property type="entry name" value="DNA_ligase_A_M"/>
    <property type="match status" value="1"/>
</dbReference>
<dbReference type="NCBIfam" id="NF006078">
    <property type="entry name" value="PRK08224.1"/>
    <property type="match status" value="1"/>
</dbReference>
<dbReference type="PANTHER" id="PTHR45674:SF4">
    <property type="entry name" value="DNA LIGASE 1"/>
    <property type="match status" value="1"/>
</dbReference>
<dbReference type="SUPFAM" id="SSF56091">
    <property type="entry name" value="DNA ligase/mRNA capping enzyme, catalytic domain"/>
    <property type="match status" value="1"/>
</dbReference>
<evidence type="ECO:0000256" key="1">
    <source>
        <dbReference type="ARBA" id="ARBA00007572"/>
    </source>
</evidence>
<dbReference type="InterPro" id="IPR044119">
    <property type="entry name" value="Adenylation_LigC-like"/>
</dbReference>
<dbReference type="Gene3D" id="3.30.470.30">
    <property type="entry name" value="DNA ligase/mRNA capping enzyme"/>
    <property type="match status" value="1"/>
</dbReference>
<dbReference type="InterPro" id="IPR044117">
    <property type="entry name" value="OBF_LigC-like"/>
</dbReference>
<keyword evidence="3 6" id="KW-0436">Ligase</keyword>
<dbReference type="InterPro" id="IPR050191">
    <property type="entry name" value="ATP-dep_DNA_ligase"/>
</dbReference>
<proteinExistence type="inferred from homology"/>
<reference evidence="6 7" key="1">
    <citation type="submission" date="2017-11" db="EMBL/GenBank/DDBJ databases">
        <title>Genomic Encyclopedia of Archaeal and Bacterial Type Strains, Phase II (KMG-II): From Individual Species to Whole Genera.</title>
        <authorList>
            <person name="Goeker M."/>
        </authorList>
    </citation>
    <scope>NUCLEOTIDE SEQUENCE [LARGE SCALE GENOMIC DNA]</scope>
    <source>
        <strain evidence="6 7">DSM 27393</strain>
    </source>
</reference>
<dbReference type="InterPro" id="IPR012340">
    <property type="entry name" value="NA-bd_OB-fold"/>
</dbReference>
<protein>
    <recommendedName>
        <fullName evidence="2">DNA ligase (ATP)</fullName>
        <ecNumber evidence="2">6.5.1.1</ecNumber>
    </recommendedName>
</protein>
<dbReference type="GO" id="GO:0006281">
    <property type="term" value="P:DNA repair"/>
    <property type="evidence" value="ECO:0007669"/>
    <property type="project" value="InterPro"/>
</dbReference>
<dbReference type="PROSITE" id="PS50160">
    <property type="entry name" value="DNA_LIGASE_A3"/>
    <property type="match status" value="1"/>
</dbReference>
<keyword evidence="7" id="KW-1185">Reference proteome</keyword>
<evidence type="ECO:0000259" key="5">
    <source>
        <dbReference type="PROSITE" id="PS50160"/>
    </source>
</evidence>
<organism evidence="6 7">
    <name type="scientific">Diaminobutyricimonas aerilata</name>
    <dbReference type="NCBI Taxonomy" id="1162967"/>
    <lineage>
        <taxon>Bacteria</taxon>
        <taxon>Bacillati</taxon>
        <taxon>Actinomycetota</taxon>
        <taxon>Actinomycetes</taxon>
        <taxon>Micrococcales</taxon>
        <taxon>Microbacteriaceae</taxon>
        <taxon>Diaminobutyricimonas</taxon>
    </lineage>
</organism>
<dbReference type="PROSITE" id="PS00697">
    <property type="entry name" value="DNA_LIGASE_A1"/>
    <property type="match status" value="1"/>
</dbReference>
<gene>
    <name evidence="6" type="ORF">CLV46_2775</name>
</gene>
<dbReference type="Pfam" id="PF04679">
    <property type="entry name" value="DNA_ligase_A_C"/>
    <property type="match status" value="1"/>
</dbReference>
<dbReference type="Proteomes" id="UP000228758">
    <property type="component" value="Unassembled WGS sequence"/>
</dbReference>
<dbReference type="GO" id="GO:0006310">
    <property type="term" value="P:DNA recombination"/>
    <property type="evidence" value="ECO:0007669"/>
    <property type="project" value="InterPro"/>
</dbReference>
<dbReference type="AlphaFoldDB" id="A0A2M9CMR7"/>
<accession>A0A2M9CMR7</accession>
<evidence type="ECO:0000256" key="2">
    <source>
        <dbReference type="ARBA" id="ARBA00012727"/>
    </source>
</evidence>
<dbReference type="EC" id="6.5.1.1" evidence="2"/>
<dbReference type="InterPro" id="IPR016059">
    <property type="entry name" value="DNA_ligase_ATP-dep_CS"/>
</dbReference>